<feature type="chain" id="PRO_5012798066" description="Tetratricopeptide repeat-containing protein" evidence="1">
    <location>
        <begin position="29"/>
        <end position="96"/>
    </location>
</feature>
<dbReference type="RefSeq" id="WP_078684988.1">
    <property type="nucleotide sequence ID" value="NZ_FUYA01000005.1"/>
</dbReference>
<evidence type="ECO:0000313" key="3">
    <source>
        <dbReference type="Proteomes" id="UP000189733"/>
    </source>
</evidence>
<dbReference type="EMBL" id="FUYA01000005">
    <property type="protein sequence ID" value="SKA72786.1"/>
    <property type="molecule type" value="Genomic_DNA"/>
</dbReference>
<accession>A0A1T4W6C5</accession>
<dbReference type="AlphaFoldDB" id="A0A1T4W6C5"/>
<feature type="signal peptide" evidence="1">
    <location>
        <begin position="1"/>
        <end position="28"/>
    </location>
</feature>
<dbReference type="OrthoDB" id="5460083at2"/>
<protein>
    <recommendedName>
        <fullName evidence="4">Tetratricopeptide repeat-containing protein</fullName>
    </recommendedName>
</protein>
<dbReference type="PROSITE" id="PS51257">
    <property type="entry name" value="PROKAR_LIPOPROTEIN"/>
    <property type="match status" value="1"/>
</dbReference>
<dbReference type="Proteomes" id="UP000189733">
    <property type="component" value="Unassembled WGS sequence"/>
</dbReference>
<sequence length="96" mass="10582">MKKHFLLATTAVCVLALSGCSTSSSPRAYGDRLDTLPYSQTALSSLAQGREYQAQGRYELARQTFVDGLMAAKNPELKATLKEEIASTDRIIRSRR</sequence>
<evidence type="ECO:0008006" key="4">
    <source>
        <dbReference type="Google" id="ProtNLM"/>
    </source>
</evidence>
<keyword evidence="1" id="KW-0732">Signal</keyword>
<keyword evidence="3" id="KW-1185">Reference proteome</keyword>
<gene>
    <name evidence="2" type="ORF">SAMN02745702_01698</name>
</gene>
<evidence type="ECO:0000313" key="2">
    <source>
        <dbReference type="EMBL" id="SKA72786.1"/>
    </source>
</evidence>
<proteinExistence type="predicted"/>
<reference evidence="2 3" key="1">
    <citation type="submission" date="2017-02" db="EMBL/GenBank/DDBJ databases">
        <authorList>
            <person name="Peterson S.W."/>
        </authorList>
    </citation>
    <scope>NUCLEOTIDE SEQUENCE [LARGE SCALE GENOMIC DNA]</scope>
    <source>
        <strain evidence="2 3">DSM 18034</strain>
    </source>
</reference>
<evidence type="ECO:0000256" key="1">
    <source>
        <dbReference type="SAM" id="SignalP"/>
    </source>
</evidence>
<organism evidence="2 3">
    <name type="scientific">Desulfobaculum bizertense DSM 18034</name>
    <dbReference type="NCBI Taxonomy" id="1121442"/>
    <lineage>
        <taxon>Bacteria</taxon>
        <taxon>Pseudomonadati</taxon>
        <taxon>Thermodesulfobacteriota</taxon>
        <taxon>Desulfovibrionia</taxon>
        <taxon>Desulfovibrionales</taxon>
        <taxon>Desulfovibrionaceae</taxon>
        <taxon>Desulfobaculum</taxon>
    </lineage>
</organism>
<dbReference type="STRING" id="1121442.SAMN02745702_01698"/>
<name>A0A1T4W6C5_9BACT</name>